<dbReference type="Proteomes" id="UP000004525">
    <property type="component" value="Unassembled WGS sequence"/>
</dbReference>
<dbReference type="EMBL" id="ACIZ01000092">
    <property type="protein sequence ID" value="EEN79734.1"/>
    <property type="molecule type" value="Genomic_DNA"/>
</dbReference>
<sequence length="39" mass="4505">MTLLLFLDKLWRMLTKKASNSLNKWGDSHGISVEVEKNT</sequence>
<keyword evidence="2" id="KW-1185">Reference proteome</keyword>
<dbReference type="HOGENOM" id="CLU_3311914_0_0_9"/>
<reference evidence="1" key="1">
    <citation type="submission" date="2009-01" db="EMBL/GenBank/DDBJ databases">
        <authorList>
            <person name="Qin X."/>
            <person name="Bachman B."/>
            <person name="Battles P."/>
            <person name="Bell A."/>
            <person name="Bess C."/>
            <person name="Bickham C."/>
            <person name="Chaboub L."/>
            <person name="Chen D."/>
            <person name="Coyle M."/>
            <person name="Deiros D.R."/>
            <person name="Dinh H."/>
            <person name="Forbes L."/>
            <person name="Fowler G."/>
            <person name="Francisco L."/>
            <person name="Fu Q."/>
            <person name="Gubbala S."/>
            <person name="Hale W."/>
            <person name="Han Y."/>
            <person name="Hemphill L."/>
            <person name="Highlander S.K."/>
            <person name="Hirani K."/>
            <person name="Hogues M."/>
            <person name="Jackson L."/>
            <person name="Jakkamsetti A."/>
            <person name="Javaid M."/>
            <person name="Jiang H."/>
            <person name="Korchina V."/>
            <person name="Kovar C."/>
            <person name="Lara F."/>
            <person name="Lee S."/>
            <person name="Mata R."/>
            <person name="Mathew T."/>
            <person name="Moen C."/>
            <person name="Morales K."/>
            <person name="Munidasa M."/>
            <person name="Nazareth L."/>
            <person name="Ngo R."/>
            <person name="Nguyen L."/>
            <person name="Okwuonu G."/>
            <person name="Ongeri F."/>
            <person name="Patil S."/>
            <person name="Petrosino J."/>
            <person name="Pham C."/>
            <person name="Pham P."/>
            <person name="Pu L.-L."/>
            <person name="Puazo M."/>
            <person name="Raj R."/>
            <person name="Reid J."/>
            <person name="Rouhana J."/>
            <person name="Saada N."/>
            <person name="Shang Y."/>
            <person name="Simmons D."/>
            <person name="Thornton R."/>
            <person name="Warren J."/>
            <person name="Weissenberger G."/>
            <person name="Zhang J."/>
            <person name="Zhang L."/>
            <person name="Zhou C."/>
            <person name="Zhu D."/>
            <person name="Muzny D."/>
            <person name="Worley K."/>
            <person name="Gibbs R."/>
        </authorList>
    </citation>
    <scope>NUCLEOTIDE SEQUENCE [LARGE SCALE GENOMIC DNA]</scope>
    <source>
        <strain evidence="1">LMS2-1</strain>
    </source>
</reference>
<gene>
    <name evidence="1" type="ORF">HMPREF0539_2149</name>
</gene>
<accession>C2JZ14</accession>
<protein>
    <submittedName>
        <fullName evidence="1">Uncharacterized protein</fullName>
    </submittedName>
</protein>
<proteinExistence type="predicted"/>
<evidence type="ECO:0000313" key="1">
    <source>
        <dbReference type="EMBL" id="EEN79734.1"/>
    </source>
</evidence>
<name>C2JZ14_LACRM</name>
<dbReference type="AlphaFoldDB" id="C2JZ14"/>
<comment type="caution">
    <text evidence="1">The sequence shown here is derived from an EMBL/GenBank/DDBJ whole genome shotgun (WGS) entry which is preliminary data.</text>
</comment>
<organism evidence="1 2">
    <name type="scientific">Lacticaseibacillus rhamnosus (strain LMS2-1)</name>
    <dbReference type="NCBI Taxonomy" id="525361"/>
    <lineage>
        <taxon>Bacteria</taxon>
        <taxon>Bacillati</taxon>
        <taxon>Bacillota</taxon>
        <taxon>Bacilli</taxon>
        <taxon>Lactobacillales</taxon>
        <taxon>Lactobacillaceae</taxon>
        <taxon>Lacticaseibacillus</taxon>
    </lineage>
</organism>
<evidence type="ECO:0000313" key="2">
    <source>
        <dbReference type="Proteomes" id="UP000004525"/>
    </source>
</evidence>